<sequence length="168" mass="18845">MRFPLTSFITVLLLSVSAMALNVARTDTADKKPPHPKVCDPNAKGKDLEKRQYDAVADFADLFLFKQDVRAAFDKYVPGEYIQHNPFAEQGRDFAIEVLTGGVASGIVSTNLTFFVGNGYGLMHYKSVFMNTTYAIVDYFRFKGTCIVEHWDVLQEITGDEPNPIAFF</sequence>
<dbReference type="OrthoDB" id="2820488at2759"/>
<dbReference type="InterPro" id="IPR032710">
    <property type="entry name" value="NTF2-like_dom_sf"/>
</dbReference>
<organism evidence="2 3">
    <name type="scientific">Candolleomyces aberdarensis</name>
    <dbReference type="NCBI Taxonomy" id="2316362"/>
    <lineage>
        <taxon>Eukaryota</taxon>
        <taxon>Fungi</taxon>
        <taxon>Dikarya</taxon>
        <taxon>Basidiomycota</taxon>
        <taxon>Agaricomycotina</taxon>
        <taxon>Agaricomycetes</taxon>
        <taxon>Agaricomycetidae</taxon>
        <taxon>Agaricales</taxon>
        <taxon>Agaricineae</taxon>
        <taxon>Psathyrellaceae</taxon>
        <taxon>Candolleomyces</taxon>
    </lineage>
</organism>
<comment type="caution">
    <text evidence="2">The sequence shown here is derived from an EMBL/GenBank/DDBJ whole genome shotgun (WGS) entry which is preliminary data.</text>
</comment>
<feature type="chain" id="PRO_5020350037" description="SnoaL-like domain-containing protein" evidence="1">
    <location>
        <begin position="21"/>
        <end position="168"/>
    </location>
</feature>
<dbReference type="Proteomes" id="UP000290288">
    <property type="component" value="Unassembled WGS sequence"/>
</dbReference>
<proteinExistence type="predicted"/>
<dbReference type="EMBL" id="SDEE01000043">
    <property type="protein sequence ID" value="RXW23418.1"/>
    <property type="molecule type" value="Genomic_DNA"/>
</dbReference>
<dbReference type="AlphaFoldDB" id="A0A4V1Q4V6"/>
<keyword evidence="3" id="KW-1185">Reference proteome</keyword>
<dbReference type="Gene3D" id="3.10.450.50">
    <property type="match status" value="1"/>
</dbReference>
<keyword evidence="1" id="KW-0732">Signal</keyword>
<evidence type="ECO:0000313" key="3">
    <source>
        <dbReference type="Proteomes" id="UP000290288"/>
    </source>
</evidence>
<accession>A0A4V1Q4V6</accession>
<feature type="signal peptide" evidence="1">
    <location>
        <begin position="1"/>
        <end position="20"/>
    </location>
</feature>
<dbReference type="SUPFAM" id="SSF54427">
    <property type="entry name" value="NTF2-like"/>
    <property type="match status" value="1"/>
</dbReference>
<protein>
    <recommendedName>
        <fullName evidence="4">SnoaL-like domain-containing protein</fullName>
    </recommendedName>
</protein>
<evidence type="ECO:0000313" key="2">
    <source>
        <dbReference type="EMBL" id="RXW23418.1"/>
    </source>
</evidence>
<evidence type="ECO:0008006" key="4">
    <source>
        <dbReference type="Google" id="ProtNLM"/>
    </source>
</evidence>
<reference evidence="2 3" key="1">
    <citation type="submission" date="2019-01" db="EMBL/GenBank/DDBJ databases">
        <title>Draft genome sequence of Psathyrella aberdarensis IHI B618.</title>
        <authorList>
            <person name="Buettner E."/>
            <person name="Kellner H."/>
        </authorList>
    </citation>
    <scope>NUCLEOTIDE SEQUENCE [LARGE SCALE GENOMIC DNA]</scope>
    <source>
        <strain evidence="2 3">IHI B618</strain>
    </source>
</reference>
<evidence type="ECO:0000256" key="1">
    <source>
        <dbReference type="SAM" id="SignalP"/>
    </source>
</evidence>
<name>A0A4V1Q4V6_9AGAR</name>
<gene>
    <name evidence="2" type="ORF">EST38_g2440</name>
</gene>